<dbReference type="AlphaFoldDB" id="A0A841EVB3"/>
<evidence type="ECO:0000259" key="1">
    <source>
        <dbReference type="Pfam" id="PF02698"/>
    </source>
</evidence>
<dbReference type="Pfam" id="PF02698">
    <property type="entry name" value="DUF218"/>
    <property type="match status" value="1"/>
</dbReference>
<keyword evidence="3" id="KW-1185">Reference proteome</keyword>
<dbReference type="EMBL" id="JACHKT010000021">
    <property type="protein sequence ID" value="MBB6004240.1"/>
    <property type="molecule type" value="Genomic_DNA"/>
</dbReference>
<evidence type="ECO:0000313" key="3">
    <source>
        <dbReference type="Proteomes" id="UP000524404"/>
    </source>
</evidence>
<sequence>MNGLLIVMADSNTFDGNLSPIAIDRALGALKFLKNNPEFHVLCTGGFGSHFNTSEYPHAQYLQNFLVEEGIAHNRFVEFALGENLMDDIQLCQRIINRYEPDMVAVITSDFQVERIRFTFQKYSDYQFFIFLEVKSNLYEEEMERLVRLEQQALNRLRFLP</sequence>
<accession>A0A841EVB3</accession>
<reference evidence="2 3" key="1">
    <citation type="submission" date="2020-08" db="EMBL/GenBank/DDBJ databases">
        <title>Functional genomics of gut bacteria from endangered species of beetles.</title>
        <authorList>
            <person name="Carlos-Shanley C."/>
        </authorList>
    </citation>
    <scope>NUCLEOTIDE SEQUENCE [LARGE SCALE GENOMIC DNA]</scope>
    <source>
        <strain evidence="2 3">S00070</strain>
    </source>
</reference>
<dbReference type="RefSeq" id="WP_184135130.1">
    <property type="nucleotide sequence ID" value="NZ_JACHKT010000021.1"/>
</dbReference>
<dbReference type="Proteomes" id="UP000524404">
    <property type="component" value="Unassembled WGS sequence"/>
</dbReference>
<name>A0A841EVB3_9BACT</name>
<proteinExistence type="predicted"/>
<feature type="domain" description="DUF218" evidence="1">
    <location>
        <begin position="20"/>
        <end position="124"/>
    </location>
</feature>
<evidence type="ECO:0000313" key="2">
    <source>
        <dbReference type="EMBL" id="MBB6004240.1"/>
    </source>
</evidence>
<gene>
    <name evidence="2" type="ORF">HNP25_002903</name>
</gene>
<protein>
    <recommendedName>
        <fullName evidence="1">DUF218 domain-containing protein</fullName>
    </recommendedName>
</protein>
<comment type="caution">
    <text evidence="2">The sequence shown here is derived from an EMBL/GenBank/DDBJ whole genome shotgun (WGS) entry which is preliminary data.</text>
</comment>
<organism evidence="2 3">
    <name type="scientific">Arcicella rosea</name>
    <dbReference type="NCBI Taxonomy" id="502909"/>
    <lineage>
        <taxon>Bacteria</taxon>
        <taxon>Pseudomonadati</taxon>
        <taxon>Bacteroidota</taxon>
        <taxon>Cytophagia</taxon>
        <taxon>Cytophagales</taxon>
        <taxon>Flectobacillaceae</taxon>
        <taxon>Arcicella</taxon>
    </lineage>
</organism>
<dbReference type="InterPro" id="IPR003848">
    <property type="entry name" value="DUF218"/>
</dbReference>